<dbReference type="Proteomes" id="UP000481517">
    <property type="component" value="Unassembled WGS sequence"/>
</dbReference>
<accession>A0A6S6WPQ2</accession>
<evidence type="ECO:0000313" key="1">
    <source>
        <dbReference type="EMBL" id="CAB0151229.1"/>
    </source>
</evidence>
<dbReference type="EMBL" id="CADCXY010000003">
    <property type="protein sequence ID" value="CAB0151229.1"/>
    <property type="molecule type" value="Genomic_DNA"/>
</dbReference>
<dbReference type="AlphaFoldDB" id="A0A6S6WPQ2"/>
<evidence type="ECO:0000313" key="2">
    <source>
        <dbReference type="Proteomes" id="UP000481517"/>
    </source>
</evidence>
<gene>
    <name evidence="1" type="ORF">PSI9734_01642</name>
</gene>
<sequence>MQPIQLIRLRDRLSEIMRRQLKYDDIFSQFVRNCEGFFNVEMKDELKGSVPCFERTPDENQAILKLAKREYIFDLLTLPGEHNTLTGLLRACRKNTLRDGKVAIVEIGEIRINGHGACLTTDGERSERYNIQSQDECIELVIRWIEQDCLGEQE</sequence>
<name>A0A6S6WPQ2_9GAMM</name>
<keyword evidence="2" id="KW-1185">Reference proteome</keyword>
<protein>
    <submittedName>
        <fullName evidence="1">Uncharacterized protein</fullName>
    </submittedName>
</protein>
<proteinExistence type="predicted"/>
<organism evidence="1 2">
    <name type="scientific">Pseudidiomarina piscicola</name>
    <dbReference type="NCBI Taxonomy" id="2614830"/>
    <lineage>
        <taxon>Bacteria</taxon>
        <taxon>Pseudomonadati</taxon>
        <taxon>Pseudomonadota</taxon>
        <taxon>Gammaproteobacteria</taxon>
        <taxon>Alteromonadales</taxon>
        <taxon>Idiomarinaceae</taxon>
        <taxon>Pseudidiomarina</taxon>
    </lineage>
</organism>
<dbReference type="RefSeq" id="WP_173920614.1">
    <property type="nucleotide sequence ID" value="NZ_CADCXY010000003.1"/>
</dbReference>
<reference evidence="1 2" key="1">
    <citation type="submission" date="2020-02" db="EMBL/GenBank/DDBJ databases">
        <authorList>
            <person name="Rodrigo-Torres L."/>
            <person name="Arahal R. D."/>
            <person name="Lucena T."/>
        </authorList>
    </citation>
    <scope>NUCLEOTIDE SEQUENCE [LARGE SCALE GENOMIC DNA]</scope>
    <source>
        <strain evidence="1 2">CECT 9734</strain>
    </source>
</reference>